<evidence type="ECO:0000256" key="7">
    <source>
        <dbReference type="ARBA" id="ARBA00023015"/>
    </source>
</evidence>
<evidence type="ECO:0000256" key="6">
    <source>
        <dbReference type="ARBA" id="ARBA00022813"/>
    </source>
</evidence>
<evidence type="ECO:0000259" key="13">
    <source>
        <dbReference type="Pfam" id="PF01726"/>
    </source>
</evidence>
<gene>
    <name evidence="14" type="ORF">MNBD_GAMMA22-427</name>
</gene>
<dbReference type="AlphaFoldDB" id="A0A3B1AEC9"/>
<dbReference type="InterPro" id="IPR036286">
    <property type="entry name" value="LexA/Signal_pep-like_sf"/>
</dbReference>
<name>A0A3B1AEC9_9ZZZZ</name>
<keyword evidence="8" id="KW-0238">DNA-binding</keyword>
<comment type="similarity">
    <text evidence="1">Belongs to the peptidase S24 family.</text>
</comment>
<dbReference type="SUPFAM" id="SSF46785">
    <property type="entry name" value="Winged helix' DNA-binding domain"/>
    <property type="match status" value="1"/>
</dbReference>
<keyword evidence="5 14" id="KW-0378">Hydrolase</keyword>
<dbReference type="GO" id="GO:0006508">
    <property type="term" value="P:proteolysis"/>
    <property type="evidence" value="ECO:0007669"/>
    <property type="project" value="UniProtKB-KW"/>
</dbReference>
<reference evidence="14" key="1">
    <citation type="submission" date="2018-06" db="EMBL/GenBank/DDBJ databases">
        <authorList>
            <person name="Zhirakovskaya E."/>
        </authorList>
    </citation>
    <scope>NUCLEOTIDE SEQUENCE</scope>
</reference>
<accession>A0A3B1AEC9</accession>
<evidence type="ECO:0000256" key="2">
    <source>
        <dbReference type="ARBA" id="ARBA00022491"/>
    </source>
</evidence>
<feature type="domain" description="Peptidase S24/S26A/S26B/S26C" evidence="12">
    <location>
        <begin position="79"/>
        <end position="193"/>
    </location>
</feature>
<dbReference type="Gene3D" id="2.10.109.10">
    <property type="entry name" value="Umud Fragment, subunit A"/>
    <property type="match status" value="1"/>
</dbReference>
<dbReference type="GO" id="GO:0003677">
    <property type="term" value="F:DNA binding"/>
    <property type="evidence" value="ECO:0007669"/>
    <property type="project" value="UniProtKB-KW"/>
</dbReference>
<keyword evidence="9" id="KW-0804">Transcription</keyword>
<dbReference type="NCBIfam" id="TIGR00498">
    <property type="entry name" value="lexA"/>
    <property type="match status" value="1"/>
</dbReference>
<dbReference type="SUPFAM" id="SSF51306">
    <property type="entry name" value="LexA/Signal peptidase"/>
    <property type="match status" value="1"/>
</dbReference>
<dbReference type="InterPro" id="IPR006200">
    <property type="entry name" value="LexA"/>
</dbReference>
<keyword evidence="6" id="KW-0068">Autocatalytic cleavage</keyword>
<keyword evidence="4" id="KW-0227">DNA damage</keyword>
<dbReference type="GO" id="GO:0006281">
    <property type="term" value="P:DNA repair"/>
    <property type="evidence" value="ECO:0007669"/>
    <property type="project" value="UniProtKB-KW"/>
</dbReference>
<sequence>MLSTRQKDAFQFICDYIAEYDQGPLLTEIAQGLGIQSKGVVHRYVQALAVEGLIDLLPGRHRGIRLQQANESGLPSNLPFLGRIAAGKPIEAIPGADTVDLSEFFMGPDRFVLKVQGDSMVDAGILDGDMVVIEQCSCANDGDIVVALIDNDEATLKYLHHDKNGDILLIPANTAMSAMHFSPERVAIQGVLVGQMRNYR</sequence>
<proteinExistence type="inferred from homology"/>
<evidence type="ECO:0000256" key="10">
    <source>
        <dbReference type="ARBA" id="ARBA00023204"/>
    </source>
</evidence>
<dbReference type="InterPro" id="IPR006199">
    <property type="entry name" value="LexA_DNA-bd_dom"/>
</dbReference>
<evidence type="ECO:0000259" key="12">
    <source>
        <dbReference type="Pfam" id="PF00717"/>
    </source>
</evidence>
<evidence type="ECO:0000256" key="8">
    <source>
        <dbReference type="ARBA" id="ARBA00023125"/>
    </source>
</evidence>
<dbReference type="Gene3D" id="1.10.10.10">
    <property type="entry name" value="Winged helix-like DNA-binding domain superfamily/Winged helix DNA-binding domain"/>
    <property type="match status" value="1"/>
</dbReference>
<keyword evidence="14" id="KW-0645">Protease</keyword>
<keyword evidence="7" id="KW-0805">Transcription regulation</keyword>
<dbReference type="InterPro" id="IPR006197">
    <property type="entry name" value="Peptidase_S24_LexA"/>
</dbReference>
<dbReference type="Pfam" id="PF01726">
    <property type="entry name" value="LexA_DNA_bind"/>
    <property type="match status" value="1"/>
</dbReference>
<keyword evidence="10" id="KW-0234">DNA repair</keyword>
<dbReference type="InterPro" id="IPR015927">
    <property type="entry name" value="Peptidase_S24_S26A/B/C"/>
</dbReference>
<keyword evidence="2" id="KW-0678">Repressor</keyword>
<dbReference type="PANTHER" id="PTHR33516:SF2">
    <property type="entry name" value="LEXA REPRESSOR-RELATED"/>
    <property type="match status" value="1"/>
</dbReference>
<evidence type="ECO:0000256" key="11">
    <source>
        <dbReference type="ARBA" id="ARBA00023236"/>
    </source>
</evidence>
<dbReference type="InterPro" id="IPR050077">
    <property type="entry name" value="LexA_repressor"/>
</dbReference>
<dbReference type="InterPro" id="IPR036388">
    <property type="entry name" value="WH-like_DNA-bd_sf"/>
</dbReference>
<keyword evidence="11" id="KW-0742">SOS response</keyword>
<dbReference type="PRINTS" id="PR00726">
    <property type="entry name" value="LEXASERPTASE"/>
</dbReference>
<dbReference type="Pfam" id="PF00717">
    <property type="entry name" value="Peptidase_S24"/>
    <property type="match status" value="1"/>
</dbReference>
<feature type="domain" description="LexA repressor DNA-binding" evidence="13">
    <location>
        <begin position="2"/>
        <end position="63"/>
    </location>
</feature>
<dbReference type="EMBL" id="UOFS01000054">
    <property type="protein sequence ID" value="VAX02162.1"/>
    <property type="molecule type" value="Genomic_DNA"/>
</dbReference>
<evidence type="ECO:0000313" key="14">
    <source>
        <dbReference type="EMBL" id="VAX02162.1"/>
    </source>
</evidence>
<dbReference type="GO" id="GO:0045892">
    <property type="term" value="P:negative regulation of DNA-templated transcription"/>
    <property type="evidence" value="ECO:0007669"/>
    <property type="project" value="InterPro"/>
</dbReference>
<dbReference type="InterPro" id="IPR039418">
    <property type="entry name" value="LexA-like"/>
</dbReference>
<evidence type="ECO:0000256" key="1">
    <source>
        <dbReference type="ARBA" id="ARBA00007484"/>
    </source>
</evidence>
<evidence type="ECO:0000256" key="4">
    <source>
        <dbReference type="ARBA" id="ARBA00022763"/>
    </source>
</evidence>
<protein>
    <submittedName>
        <fullName evidence="14">SOS-response repressor and protease LexA</fullName>
        <ecNumber evidence="14">3.4.21.88</ecNumber>
    </submittedName>
</protein>
<dbReference type="GO" id="GO:0004252">
    <property type="term" value="F:serine-type endopeptidase activity"/>
    <property type="evidence" value="ECO:0007669"/>
    <property type="project" value="UniProtKB-EC"/>
</dbReference>
<dbReference type="InterPro" id="IPR036390">
    <property type="entry name" value="WH_DNA-bd_sf"/>
</dbReference>
<dbReference type="HAMAP" id="MF_00015">
    <property type="entry name" value="LexA"/>
    <property type="match status" value="1"/>
</dbReference>
<dbReference type="PANTHER" id="PTHR33516">
    <property type="entry name" value="LEXA REPRESSOR"/>
    <property type="match status" value="1"/>
</dbReference>
<dbReference type="GO" id="GO:0006260">
    <property type="term" value="P:DNA replication"/>
    <property type="evidence" value="ECO:0007669"/>
    <property type="project" value="UniProtKB-KW"/>
</dbReference>
<keyword evidence="3" id="KW-0235">DNA replication</keyword>
<evidence type="ECO:0000256" key="3">
    <source>
        <dbReference type="ARBA" id="ARBA00022705"/>
    </source>
</evidence>
<organism evidence="14">
    <name type="scientific">hydrothermal vent metagenome</name>
    <dbReference type="NCBI Taxonomy" id="652676"/>
    <lineage>
        <taxon>unclassified sequences</taxon>
        <taxon>metagenomes</taxon>
        <taxon>ecological metagenomes</taxon>
    </lineage>
</organism>
<evidence type="ECO:0000256" key="5">
    <source>
        <dbReference type="ARBA" id="ARBA00022801"/>
    </source>
</evidence>
<evidence type="ECO:0000256" key="9">
    <source>
        <dbReference type="ARBA" id="ARBA00023163"/>
    </source>
</evidence>
<dbReference type="GO" id="GO:0009432">
    <property type="term" value="P:SOS response"/>
    <property type="evidence" value="ECO:0007669"/>
    <property type="project" value="UniProtKB-KW"/>
</dbReference>
<dbReference type="EC" id="3.4.21.88" evidence="14"/>
<dbReference type="CDD" id="cd06529">
    <property type="entry name" value="S24_LexA-like"/>
    <property type="match status" value="1"/>
</dbReference>